<accession>A0ABS5EZ34</accession>
<evidence type="ECO:0000256" key="4">
    <source>
        <dbReference type="SAM" id="Phobius"/>
    </source>
</evidence>
<dbReference type="Pfam" id="PF04588">
    <property type="entry name" value="HIG_1_N"/>
    <property type="match status" value="1"/>
</dbReference>
<evidence type="ECO:0000256" key="3">
    <source>
        <dbReference type="ARBA" id="ARBA00023136"/>
    </source>
</evidence>
<dbReference type="RefSeq" id="WP_211853219.1">
    <property type="nucleotide sequence ID" value="NZ_JAAGBB010000015.1"/>
</dbReference>
<evidence type="ECO:0000313" key="7">
    <source>
        <dbReference type="Proteomes" id="UP001196870"/>
    </source>
</evidence>
<keyword evidence="1 4" id="KW-0812">Transmembrane</keyword>
<keyword evidence="2 4" id="KW-1133">Transmembrane helix</keyword>
<name>A0ABS5EZ34_9PROT</name>
<keyword evidence="3 4" id="KW-0472">Membrane</keyword>
<evidence type="ECO:0000259" key="5">
    <source>
        <dbReference type="PROSITE" id="PS51503"/>
    </source>
</evidence>
<gene>
    <name evidence="6" type="ORF">GXW71_14430</name>
</gene>
<dbReference type="PROSITE" id="PS51503">
    <property type="entry name" value="HIG1"/>
    <property type="match status" value="1"/>
</dbReference>
<dbReference type="Proteomes" id="UP001196870">
    <property type="component" value="Unassembled WGS sequence"/>
</dbReference>
<keyword evidence="7" id="KW-1185">Reference proteome</keyword>
<reference evidence="7" key="1">
    <citation type="journal article" date="2021" name="Syst. Appl. Microbiol.">
        <title>Roseomonas hellenica sp. nov., isolated from roots of wild-growing Alkanna tinctoria.</title>
        <authorList>
            <person name="Rat A."/>
            <person name="Naranjo H.D."/>
            <person name="Lebbe L."/>
            <person name="Cnockaert M."/>
            <person name="Krigas N."/>
            <person name="Grigoriadou K."/>
            <person name="Maloupa E."/>
            <person name="Willems A."/>
        </authorList>
    </citation>
    <scope>NUCLEOTIDE SEQUENCE [LARGE SCALE GENOMIC DNA]</scope>
    <source>
        <strain evidence="7">LMG 31523</strain>
    </source>
</reference>
<feature type="domain" description="HIG1" evidence="5">
    <location>
        <begin position="1"/>
        <end position="65"/>
    </location>
</feature>
<evidence type="ECO:0000313" key="6">
    <source>
        <dbReference type="EMBL" id="MBR0665554.1"/>
    </source>
</evidence>
<dbReference type="EMBL" id="JAAGBB010000015">
    <property type="protein sequence ID" value="MBR0665554.1"/>
    <property type="molecule type" value="Genomic_DNA"/>
</dbReference>
<dbReference type="Gene3D" id="6.10.140.1320">
    <property type="match status" value="1"/>
</dbReference>
<sequence>MKTFLTILILVAMLAVLGVLFVGLFGVARSGGGNPARSNKLMRWRVVLQAVALALLGLLMLIQRH</sequence>
<proteinExistence type="predicted"/>
<comment type="caution">
    <text evidence="6">The sequence shown here is derived from an EMBL/GenBank/DDBJ whole genome shotgun (WGS) entry which is preliminary data.</text>
</comment>
<feature type="transmembrane region" description="Helical" evidence="4">
    <location>
        <begin position="46"/>
        <end position="62"/>
    </location>
</feature>
<evidence type="ECO:0000256" key="1">
    <source>
        <dbReference type="ARBA" id="ARBA00022692"/>
    </source>
</evidence>
<protein>
    <submittedName>
        <fullName evidence="6">Twin transmembrane helix small protein</fullName>
    </submittedName>
</protein>
<dbReference type="NCBIfam" id="NF033233">
    <property type="entry name" value="twin_helix"/>
    <property type="match status" value="1"/>
</dbReference>
<evidence type="ECO:0000256" key="2">
    <source>
        <dbReference type="ARBA" id="ARBA00022989"/>
    </source>
</evidence>
<organism evidence="6 7">
    <name type="scientific">Plastoroseomonas hellenica</name>
    <dbReference type="NCBI Taxonomy" id="2687306"/>
    <lineage>
        <taxon>Bacteria</taxon>
        <taxon>Pseudomonadati</taxon>
        <taxon>Pseudomonadota</taxon>
        <taxon>Alphaproteobacteria</taxon>
        <taxon>Acetobacterales</taxon>
        <taxon>Acetobacteraceae</taxon>
        <taxon>Plastoroseomonas</taxon>
    </lineage>
</organism>
<dbReference type="InterPro" id="IPR007667">
    <property type="entry name" value="Hypoxia_induced_domain"/>
</dbReference>